<evidence type="ECO:0000313" key="10">
    <source>
        <dbReference type="Proteomes" id="UP001221302"/>
    </source>
</evidence>
<keyword evidence="10" id="KW-1185">Reference proteome</keyword>
<accession>A0AAE3P2U2</accession>
<evidence type="ECO:0000256" key="5">
    <source>
        <dbReference type="ARBA" id="ARBA00022694"/>
    </source>
</evidence>
<feature type="binding site" evidence="7">
    <location>
        <position position="101"/>
    </location>
    <ligand>
        <name>S-adenosyl-L-methionine</name>
        <dbReference type="ChEBI" id="CHEBI:59789"/>
    </ligand>
</feature>
<name>A0AAE3P2U2_9BACT</name>
<dbReference type="CDD" id="cd18092">
    <property type="entry name" value="SpoU-like_TrmH"/>
    <property type="match status" value="1"/>
</dbReference>
<dbReference type="RefSeq" id="WP_321535627.1">
    <property type="nucleotide sequence ID" value="NZ_JARGDL010000007.1"/>
</dbReference>
<comment type="caution">
    <text evidence="9">The sequence shown here is derived from an EMBL/GenBank/DDBJ whole genome shotgun (WGS) entry which is preliminary data.</text>
</comment>
<evidence type="ECO:0000259" key="8">
    <source>
        <dbReference type="Pfam" id="PF00588"/>
    </source>
</evidence>
<dbReference type="PANTHER" id="PTHR43453:SF1">
    <property type="entry name" value="TRNA_RRNA METHYLTRANSFERASE SPOU TYPE DOMAIN-CONTAINING PROTEIN"/>
    <property type="match status" value="1"/>
</dbReference>
<evidence type="ECO:0000256" key="6">
    <source>
        <dbReference type="ARBA" id="ARBA00022884"/>
    </source>
</evidence>
<evidence type="ECO:0000256" key="2">
    <source>
        <dbReference type="ARBA" id="ARBA00022603"/>
    </source>
</evidence>
<evidence type="ECO:0000256" key="7">
    <source>
        <dbReference type="HAMAP-Rule" id="MF_02060"/>
    </source>
</evidence>
<sequence>MKKFKTEKRLAKITKAARARQKSLFVILENIHDPHNVSAIFRSCDAVGVLRVGLVYTNEKFPKISRVTSSSANKWIETIRFNSVDECVSLLKKNNFKIYVSVLDENAKSIYDVDFTIPSAIVMGNEHRGVSNDFINYADEKIYIPMRGMIQSLNVSVATAVTLYEAHRQRTMKGMYDIPDLSNEELETLINHWCEK</sequence>
<dbReference type="AlphaFoldDB" id="A0AAE3P2U2"/>
<gene>
    <name evidence="7" type="primary">trmH</name>
    <name evidence="9" type="ORF">P0M35_06845</name>
</gene>
<dbReference type="HAMAP" id="MF_02060">
    <property type="entry name" value="tRNA_methyltr_TrmH"/>
    <property type="match status" value="1"/>
</dbReference>
<keyword evidence="1 7" id="KW-0820">tRNA-binding</keyword>
<comment type="caution">
    <text evidence="7">Lacks conserved residue(s) required for the propagation of feature annotation.</text>
</comment>
<feature type="binding site" evidence="7">
    <location>
        <position position="153"/>
    </location>
    <ligand>
        <name>S-adenosyl-L-methionine</name>
        <dbReference type="ChEBI" id="CHEBI:59789"/>
    </ligand>
</feature>
<dbReference type="EC" id="2.1.1.34" evidence="7"/>
<dbReference type="Proteomes" id="UP001221302">
    <property type="component" value="Unassembled WGS sequence"/>
</dbReference>
<keyword evidence="5 7" id="KW-0819">tRNA processing</keyword>
<protein>
    <recommendedName>
        <fullName evidence="7">tRNA (guanosine(18)-2'-O)-methyltransferase</fullName>
        <ecNumber evidence="7">2.1.1.34</ecNumber>
    </recommendedName>
    <alternativeName>
        <fullName evidence="7">tRNA [Gm18] methyltransferase</fullName>
    </alternativeName>
</protein>
<feature type="domain" description="tRNA/rRNA methyltransferase SpoU type" evidence="8">
    <location>
        <begin position="24"/>
        <end position="164"/>
    </location>
</feature>
<comment type="similarity">
    <text evidence="7">Belongs to the class IV-like SAM-binding methyltransferase superfamily. RNA methyltransferase TrmH family.</text>
</comment>
<dbReference type="InterPro" id="IPR001537">
    <property type="entry name" value="SpoU_MeTrfase"/>
</dbReference>
<feature type="binding site" evidence="7">
    <location>
        <position position="144"/>
    </location>
    <ligand>
        <name>S-adenosyl-L-methionine</name>
        <dbReference type="ChEBI" id="CHEBI:59789"/>
    </ligand>
</feature>
<proteinExistence type="inferred from homology"/>
<evidence type="ECO:0000313" key="9">
    <source>
        <dbReference type="EMBL" id="MDF1611860.1"/>
    </source>
</evidence>
<keyword evidence="6 7" id="KW-0694">RNA-binding</keyword>
<dbReference type="InterPro" id="IPR029028">
    <property type="entry name" value="Alpha/beta_knot_MTases"/>
</dbReference>
<evidence type="ECO:0000256" key="1">
    <source>
        <dbReference type="ARBA" id="ARBA00022555"/>
    </source>
</evidence>
<organism evidence="9 10">
    <name type="scientific">Stygiobacter electus</name>
    <dbReference type="NCBI Taxonomy" id="3032292"/>
    <lineage>
        <taxon>Bacteria</taxon>
        <taxon>Pseudomonadati</taxon>
        <taxon>Ignavibacteriota</taxon>
        <taxon>Ignavibacteria</taxon>
        <taxon>Ignavibacteriales</taxon>
        <taxon>Melioribacteraceae</taxon>
        <taxon>Stygiobacter</taxon>
    </lineage>
</organism>
<evidence type="ECO:0000256" key="3">
    <source>
        <dbReference type="ARBA" id="ARBA00022679"/>
    </source>
</evidence>
<comment type="function">
    <text evidence="7">Catalyzes the 2'-O methylation of guanosine at position 18 in tRNA.</text>
</comment>
<reference evidence="9" key="1">
    <citation type="submission" date="2023-03" db="EMBL/GenBank/DDBJ databases">
        <title>Stygiobacter electus gen. nov., sp. nov., facultatively anaerobic thermotolerant bacterium of the class Ignavibacteria from a well of Yessentuki mineral water deposit.</title>
        <authorList>
            <person name="Podosokorskaya O.A."/>
            <person name="Elcheninov A.G."/>
            <person name="Petrova N.F."/>
            <person name="Zavarzina D.G."/>
            <person name="Kublanov I.V."/>
            <person name="Merkel A.Y."/>
        </authorList>
    </citation>
    <scope>NUCLEOTIDE SEQUENCE</scope>
    <source>
        <strain evidence="9">09-Me</strain>
    </source>
</reference>
<dbReference type="SUPFAM" id="SSF75217">
    <property type="entry name" value="alpha/beta knot"/>
    <property type="match status" value="1"/>
</dbReference>
<dbReference type="GO" id="GO:0002938">
    <property type="term" value="P:tRNA guanine ribose methylation"/>
    <property type="evidence" value="ECO:0007669"/>
    <property type="project" value="UniProtKB-UniRule"/>
</dbReference>
<dbReference type="Gene3D" id="3.40.1280.10">
    <property type="match status" value="1"/>
</dbReference>
<keyword evidence="2 7" id="KW-0489">Methyltransferase</keyword>
<dbReference type="GO" id="GO:0000049">
    <property type="term" value="F:tRNA binding"/>
    <property type="evidence" value="ECO:0007669"/>
    <property type="project" value="UniProtKB-UniRule"/>
</dbReference>
<dbReference type="Pfam" id="PF00588">
    <property type="entry name" value="SpoU_methylase"/>
    <property type="match status" value="1"/>
</dbReference>
<dbReference type="EMBL" id="JARGDL010000007">
    <property type="protein sequence ID" value="MDF1611860.1"/>
    <property type="molecule type" value="Genomic_DNA"/>
</dbReference>
<evidence type="ECO:0000256" key="4">
    <source>
        <dbReference type="ARBA" id="ARBA00022691"/>
    </source>
</evidence>
<dbReference type="InterPro" id="IPR029026">
    <property type="entry name" value="tRNA_m1G_MTases_N"/>
</dbReference>
<dbReference type="GO" id="GO:0141100">
    <property type="term" value="F:tRNA (guanine(18)-2'-O)-methyltransferase activity"/>
    <property type="evidence" value="ECO:0007669"/>
    <property type="project" value="UniProtKB-UniRule"/>
</dbReference>
<comment type="catalytic activity">
    <reaction evidence="7">
        <text>guanosine(18) in tRNA + S-adenosyl-L-methionine = 2'-O-methylguanosine(18) in tRNA + S-adenosyl-L-homocysteine + H(+)</text>
        <dbReference type="Rhea" id="RHEA:20077"/>
        <dbReference type="Rhea" id="RHEA-COMP:10190"/>
        <dbReference type="Rhea" id="RHEA-COMP:10192"/>
        <dbReference type="ChEBI" id="CHEBI:15378"/>
        <dbReference type="ChEBI" id="CHEBI:57856"/>
        <dbReference type="ChEBI" id="CHEBI:59789"/>
        <dbReference type="ChEBI" id="CHEBI:74269"/>
        <dbReference type="ChEBI" id="CHEBI:74445"/>
        <dbReference type="EC" id="2.1.1.34"/>
    </reaction>
</comment>
<keyword evidence="3 7" id="KW-0808">Transferase</keyword>
<dbReference type="InterPro" id="IPR033671">
    <property type="entry name" value="TrmH"/>
</dbReference>
<keyword evidence="4 7" id="KW-0949">S-adenosyl-L-methionine</keyword>
<dbReference type="PANTHER" id="PTHR43453">
    <property type="entry name" value="RRNA METHYLASE-LIKE"/>
    <property type="match status" value="1"/>
</dbReference>